<reference evidence="3 4" key="1">
    <citation type="journal article" date="2017" name="Mol. Plant">
        <title>The Genome of Medicinal Plant Macleaya cordata Provides New Insights into Benzylisoquinoline Alkaloids Metabolism.</title>
        <authorList>
            <person name="Liu X."/>
            <person name="Liu Y."/>
            <person name="Huang P."/>
            <person name="Ma Y."/>
            <person name="Qing Z."/>
            <person name="Tang Q."/>
            <person name="Cao H."/>
            <person name="Cheng P."/>
            <person name="Zheng Y."/>
            <person name="Yuan Z."/>
            <person name="Zhou Y."/>
            <person name="Liu J."/>
            <person name="Tang Z."/>
            <person name="Zhuo Y."/>
            <person name="Zhang Y."/>
            <person name="Yu L."/>
            <person name="Huang J."/>
            <person name="Yang P."/>
            <person name="Peng Q."/>
            <person name="Zhang J."/>
            <person name="Jiang W."/>
            <person name="Zhang Z."/>
            <person name="Lin K."/>
            <person name="Ro D.K."/>
            <person name="Chen X."/>
            <person name="Xiong X."/>
            <person name="Shang Y."/>
            <person name="Huang S."/>
            <person name="Zeng J."/>
        </authorList>
    </citation>
    <scope>NUCLEOTIDE SEQUENCE [LARGE SCALE GENOMIC DNA]</scope>
    <source>
        <strain evidence="4">cv. BLH2017</strain>
        <tissue evidence="3">Root</tissue>
    </source>
</reference>
<keyword evidence="1" id="KW-1133">Transmembrane helix</keyword>
<feature type="transmembrane region" description="Helical" evidence="1">
    <location>
        <begin position="474"/>
        <end position="494"/>
    </location>
</feature>
<keyword evidence="1" id="KW-0812">Transmembrane</keyword>
<protein>
    <submittedName>
        <fullName evidence="3">Uncharacterized protein</fullName>
    </submittedName>
</protein>
<keyword evidence="1" id="KW-0472">Membrane</keyword>
<dbReference type="STRING" id="56857.A0A200QMZ0"/>
<evidence type="ECO:0000256" key="2">
    <source>
        <dbReference type="SAM" id="SignalP"/>
    </source>
</evidence>
<feature type="transmembrane region" description="Helical" evidence="1">
    <location>
        <begin position="264"/>
        <end position="285"/>
    </location>
</feature>
<feature type="signal peptide" evidence="2">
    <location>
        <begin position="1"/>
        <end position="26"/>
    </location>
</feature>
<keyword evidence="2" id="KW-0732">Signal</keyword>
<dbReference type="InParanoid" id="A0A200QMZ0"/>
<dbReference type="PANTHER" id="PTHR31414">
    <property type="entry name" value="TRANSMEMBRANE PROTEIN DDB_G0292058"/>
    <property type="match status" value="1"/>
</dbReference>
<dbReference type="OMA" id="CWFLTGF"/>
<dbReference type="AlphaFoldDB" id="A0A200QMZ0"/>
<feature type="chain" id="PRO_5012058006" evidence="2">
    <location>
        <begin position="27"/>
        <end position="517"/>
    </location>
</feature>
<gene>
    <name evidence="3" type="ORF">BVC80_8347g6</name>
</gene>
<comment type="caution">
    <text evidence="3">The sequence shown here is derived from an EMBL/GenBank/DDBJ whole genome shotgun (WGS) entry which is preliminary data.</text>
</comment>
<sequence length="517" mass="58880">MSKSSRFLLQLMILLLSISPKSLVFCSPVQEQGSNRPDPLRNFKSYNGGYDIRNKHYWASVAFTGVHGYAMAGIWILGGLGFGIFVVVKNYLRNSSSENLTEHSDSYYFIQFSLVVLFTFLAIVASSFTLAANRNFLWRTKKIEQTLLGAAGDARQSIRKVAKAMQEMQQVLRPYNETKFSWLNSTSVKLEKESRNIRRVVYSNRRSIDLAIKISYGATVALISINMVFVVFALGGCSMFYFYQLSHLFYFLLLLHWRPGLIMIIFLCWIFTTGCWVLTGFHFFLHSLVEDTCSAFRDFEQKPDNNSLNSVLPCVNHVHAHHIMIEIGSTVHKFINKLNSKMTYINRLLELNEQNDQVLSSMLSEICNPFSGAPDYIYDPSSCPNDAISVGDIPKVLAQFTCYNDSSTTVSCKEDQKFIAEPFFDMAWAYSQTIQGLINIFPDLRDLTQCTFVKDTFSDILSHQCRPFMHTIKLLWASTLSLSIIMVILGLAWVTKVYQDRGKSFSRCSLIPRSAVN</sequence>
<evidence type="ECO:0000313" key="4">
    <source>
        <dbReference type="Proteomes" id="UP000195402"/>
    </source>
</evidence>
<name>A0A200QMZ0_MACCD</name>
<proteinExistence type="predicted"/>
<organism evidence="3 4">
    <name type="scientific">Macleaya cordata</name>
    <name type="common">Five-seeded plume-poppy</name>
    <name type="synonym">Bocconia cordata</name>
    <dbReference type="NCBI Taxonomy" id="56857"/>
    <lineage>
        <taxon>Eukaryota</taxon>
        <taxon>Viridiplantae</taxon>
        <taxon>Streptophyta</taxon>
        <taxon>Embryophyta</taxon>
        <taxon>Tracheophyta</taxon>
        <taxon>Spermatophyta</taxon>
        <taxon>Magnoliopsida</taxon>
        <taxon>Ranunculales</taxon>
        <taxon>Papaveraceae</taxon>
        <taxon>Papaveroideae</taxon>
        <taxon>Macleaya</taxon>
    </lineage>
</organism>
<evidence type="ECO:0000313" key="3">
    <source>
        <dbReference type="EMBL" id="OVA11858.1"/>
    </source>
</evidence>
<feature type="transmembrane region" description="Helical" evidence="1">
    <location>
        <begin position="214"/>
        <end position="243"/>
    </location>
</feature>
<dbReference type="GO" id="GO:0016020">
    <property type="term" value="C:membrane"/>
    <property type="evidence" value="ECO:0007669"/>
    <property type="project" value="TreeGrafter"/>
</dbReference>
<dbReference type="OrthoDB" id="1056237at2759"/>
<accession>A0A200QMZ0</accession>
<dbReference type="InterPro" id="IPR040283">
    <property type="entry name" value="DDB_G0292058-like"/>
</dbReference>
<keyword evidence="4" id="KW-1185">Reference proteome</keyword>
<dbReference type="EMBL" id="MVGT01001507">
    <property type="protein sequence ID" value="OVA11858.1"/>
    <property type="molecule type" value="Genomic_DNA"/>
</dbReference>
<dbReference type="Proteomes" id="UP000195402">
    <property type="component" value="Unassembled WGS sequence"/>
</dbReference>
<dbReference type="PANTHER" id="PTHR31414:SF19">
    <property type="entry name" value="TRANSMEMBRANE PROTEIN"/>
    <property type="match status" value="1"/>
</dbReference>
<feature type="transmembrane region" description="Helical" evidence="1">
    <location>
        <begin position="66"/>
        <end position="88"/>
    </location>
</feature>
<evidence type="ECO:0000256" key="1">
    <source>
        <dbReference type="SAM" id="Phobius"/>
    </source>
</evidence>
<dbReference type="FunCoup" id="A0A200QMZ0">
    <property type="interactions" value="67"/>
</dbReference>
<feature type="transmembrane region" description="Helical" evidence="1">
    <location>
        <begin position="108"/>
        <end position="132"/>
    </location>
</feature>